<reference evidence="1 2" key="1">
    <citation type="submission" date="2014-04" db="EMBL/GenBank/DDBJ databases">
        <authorList>
            <consortium name="DOE Joint Genome Institute"/>
            <person name="Kuo A."/>
            <person name="Kohler A."/>
            <person name="Nagy L.G."/>
            <person name="Floudas D."/>
            <person name="Copeland A."/>
            <person name="Barry K.W."/>
            <person name="Cichocki N."/>
            <person name="Veneault-Fourrey C."/>
            <person name="LaButti K."/>
            <person name="Lindquist E.A."/>
            <person name="Lipzen A."/>
            <person name="Lundell T."/>
            <person name="Morin E."/>
            <person name="Murat C."/>
            <person name="Sun H."/>
            <person name="Tunlid A."/>
            <person name="Henrissat B."/>
            <person name="Grigoriev I.V."/>
            <person name="Hibbett D.S."/>
            <person name="Martin F."/>
            <person name="Nordberg H.P."/>
            <person name="Cantor M.N."/>
            <person name="Hua S.X."/>
        </authorList>
    </citation>
    <scope>NUCLEOTIDE SEQUENCE [LARGE SCALE GENOMIC DNA]</scope>
    <source>
        <strain evidence="1 2">Foug A</strain>
    </source>
</reference>
<evidence type="ECO:0000313" key="1">
    <source>
        <dbReference type="EMBL" id="KIM65606.1"/>
    </source>
</evidence>
<sequence>MDVALAIVHSTHSYCGRYFTVPCKFPDPPLQIDCIGFIRRLRPVSPESLPIVY</sequence>
<dbReference type="InParanoid" id="A0A0C3ECG4"/>
<dbReference type="EMBL" id="KN822021">
    <property type="protein sequence ID" value="KIM65606.1"/>
    <property type="molecule type" value="Genomic_DNA"/>
</dbReference>
<reference evidence="2" key="2">
    <citation type="submission" date="2015-01" db="EMBL/GenBank/DDBJ databases">
        <title>Evolutionary Origins and Diversification of the Mycorrhizal Mutualists.</title>
        <authorList>
            <consortium name="DOE Joint Genome Institute"/>
            <consortium name="Mycorrhizal Genomics Consortium"/>
            <person name="Kohler A."/>
            <person name="Kuo A."/>
            <person name="Nagy L.G."/>
            <person name="Floudas D."/>
            <person name="Copeland A."/>
            <person name="Barry K.W."/>
            <person name="Cichocki N."/>
            <person name="Veneault-Fourrey C."/>
            <person name="LaButti K."/>
            <person name="Lindquist E.A."/>
            <person name="Lipzen A."/>
            <person name="Lundell T."/>
            <person name="Morin E."/>
            <person name="Murat C."/>
            <person name="Riley R."/>
            <person name="Ohm R."/>
            <person name="Sun H."/>
            <person name="Tunlid A."/>
            <person name="Henrissat B."/>
            <person name="Grigoriev I.V."/>
            <person name="Hibbett D.S."/>
            <person name="Martin F."/>
        </authorList>
    </citation>
    <scope>NUCLEOTIDE SEQUENCE [LARGE SCALE GENOMIC DNA]</scope>
    <source>
        <strain evidence="2">Foug A</strain>
    </source>
</reference>
<dbReference type="Proteomes" id="UP000053989">
    <property type="component" value="Unassembled WGS sequence"/>
</dbReference>
<organism evidence="1 2">
    <name type="scientific">Scleroderma citrinum Foug A</name>
    <dbReference type="NCBI Taxonomy" id="1036808"/>
    <lineage>
        <taxon>Eukaryota</taxon>
        <taxon>Fungi</taxon>
        <taxon>Dikarya</taxon>
        <taxon>Basidiomycota</taxon>
        <taxon>Agaricomycotina</taxon>
        <taxon>Agaricomycetes</taxon>
        <taxon>Agaricomycetidae</taxon>
        <taxon>Boletales</taxon>
        <taxon>Sclerodermatineae</taxon>
        <taxon>Sclerodermataceae</taxon>
        <taxon>Scleroderma</taxon>
    </lineage>
</organism>
<evidence type="ECO:0000313" key="2">
    <source>
        <dbReference type="Proteomes" id="UP000053989"/>
    </source>
</evidence>
<name>A0A0C3ECG4_9AGAM</name>
<proteinExistence type="predicted"/>
<accession>A0A0C3ECG4</accession>
<dbReference type="HOGENOM" id="CLU_3070024_0_0_1"/>
<protein>
    <submittedName>
        <fullName evidence="1">Uncharacterized protein</fullName>
    </submittedName>
</protein>
<keyword evidence="2" id="KW-1185">Reference proteome</keyword>
<gene>
    <name evidence="1" type="ORF">SCLCIDRAFT_1212018</name>
</gene>
<dbReference type="AlphaFoldDB" id="A0A0C3ECG4"/>